<gene>
    <name evidence="4" type="ORF">DFR56_103254</name>
</gene>
<dbReference type="OrthoDB" id="9802232at2"/>
<comment type="caution">
    <text evidence="4">The sequence shown here is derived from an EMBL/GenBank/DDBJ whole genome shotgun (WGS) entry which is preliminary data.</text>
</comment>
<evidence type="ECO:0000256" key="2">
    <source>
        <dbReference type="PIRSR" id="PIRSR005965-1"/>
    </source>
</evidence>
<evidence type="ECO:0000313" key="5">
    <source>
        <dbReference type="Proteomes" id="UP000247978"/>
    </source>
</evidence>
<keyword evidence="5" id="KW-1185">Reference proteome</keyword>
<dbReference type="PANTHER" id="PTHR21164">
    <property type="entry name" value="CHORISMATE MUTASE"/>
    <property type="match status" value="1"/>
</dbReference>
<name>A0A2V3W6H8_9BACI</name>
<dbReference type="EC" id="5.4.99.5" evidence="1 3"/>
<protein>
    <recommendedName>
        <fullName evidence="1 3">chorismate mutase</fullName>
        <ecNumber evidence="1 3">5.4.99.5</ecNumber>
    </recommendedName>
</protein>
<dbReference type="Gene3D" id="3.30.1330.40">
    <property type="entry name" value="RutC-like"/>
    <property type="match status" value="1"/>
</dbReference>
<comment type="catalytic activity">
    <reaction evidence="3">
        <text>chorismate = prephenate</text>
        <dbReference type="Rhea" id="RHEA:13897"/>
        <dbReference type="ChEBI" id="CHEBI:29748"/>
        <dbReference type="ChEBI" id="CHEBI:29934"/>
        <dbReference type="EC" id="5.4.99.5"/>
    </reaction>
</comment>
<dbReference type="Proteomes" id="UP000247978">
    <property type="component" value="Unassembled WGS sequence"/>
</dbReference>
<dbReference type="PANTHER" id="PTHR21164:SF0">
    <property type="entry name" value="CHORISMATE MUTASE AROH"/>
    <property type="match status" value="1"/>
</dbReference>
<dbReference type="GO" id="GO:0046417">
    <property type="term" value="P:chorismate metabolic process"/>
    <property type="evidence" value="ECO:0007669"/>
    <property type="project" value="TreeGrafter"/>
</dbReference>
<organism evidence="4 5">
    <name type="scientific">Pseudogracilibacillus auburnensis</name>
    <dbReference type="NCBI Taxonomy" id="1494959"/>
    <lineage>
        <taxon>Bacteria</taxon>
        <taxon>Bacillati</taxon>
        <taxon>Bacillota</taxon>
        <taxon>Bacilli</taxon>
        <taxon>Bacillales</taxon>
        <taxon>Bacillaceae</taxon>
        <taxon>Pseudogracilibacillus</taxon>
    </lineage>
</organism>
<keyword evidence="2 3" id="KW-0057">Aromatic amino acid biosynthesis</keyword>
<dbReference type="SUPFAM" id="SSF55298">
    <property type="entry name" value="YjgF-like"/>
    <property type="match status" value="1"/>
</dbReference>
<sequence>MIRGFRGATTVTKNDEAEIMKETKKLVVEMVEVNNIEPSEISHVLFSVTDELNAGFPAKVARQMSGWTHVPVMCMKEIDVPNSLERCVRVMLVAKTNLQQDEIIHVFLNDAVKLRPDLIQKEGE</sequence>
<dbReference type="NCBIfam" id="TIGR01796">
    <property type="entry name" value="CM_mono_aroH"/>
    <property type="match status" value="1"/>
</dbReference>
<evidence type="ECO:0000256" key="3">
    <source>
        <dbReference type="PROSITE-ProRule" id="PRU00514"/>
    </source>
</evidence>
<evidence type="ECO:0000313" key="4">
    <source>
        <dbReference type="EMBL" id="PXW88748.1"/>
    </source>
</evidence>
<dbReference type="PIRSF" id="PIRSF005965">
    <property type="entry name" value="Chor_mut_AroH"/>
    <property type="match status" value="1"/>
</dbReference>
<dbReference type="Pfam" id="PF07736">
    <property type="entry name" value="CM_1"/>
    <property type="match status" value="1"/>
</dbReference>
<dbReference type="GO" id="GO:0009073">
    <property type="term" value="P:aromatic amino acid family biosynthetic process"/>
    <property type="evidence" value="ECO:0007669"/>
    <property type="project" value="UniProtKB-UniRule"/>
</dbReference>
<dbReference type="EMBL" id="QJJQ01000003">
    <property type="protein sequence ID" value="PXW88748.1"/>
    <property type="molecule type" value="Genomic_DNA"/>
</dbReference>
<evidence type="ECO:0000256" key="1">
    <source>
        <dbReference type="NCBIfam" id="TIGR01796"/>
    </source>
</evidence>
<keyword evidence="2 3" id="KW-0028">Amino-acid biosynthesis</keyword>
<proteinExistence type="predicted"/>
<dbReference type="InterPro" id="IPR008243">
    <property type="entry name" value="Chorismate_mutase_AroH"/>
</dbReference>
<dbReference type="AlphaFoldDB" id="A0A2V3W6H8"/>
<feature type="binding site" evidence="2">
    <location>
        <position position="6"/>
    </location>
    <ligand>
        <name>prephenate</name>
        <dbReference type="ChEBI" id="CHEBI:29934"/>
    </ligand>
</feature>
<dbReference type="InterPro" id="IPR035959">
    <property type="entry name" value="RutC-like_sf"/>
</dbReference>
<dbReference type="PROSITE" id="PS51167">
    <property type="entry name" value="CHORISMATE_MUT_1"/>
    <property type="match status" value="1"/>
</dbReference>
<dbReference type="GO" id="GO:0004106">
    <property type="term" value="F:chorismate mutase activity"/>
    <property type="evidence" value="ECO:0007669"/>
    <property type="project" value="UniProtKB-UniRule"/>
</dbReference>
<accession>A0A2V3W6H8</accession>
<dbReference type="UniPathway" id="UPA00120">
    <property type="reaction ID" value="UER00203"/>
</dbReference>
<dbReference type="RefSeq" id="WP_110394574.1">
    <property type="nucleotide sequence ID" value="NZ_JADIJL010000009.1"/>
</dbReference>
<feature type="binding site" evidence="2">
    <location>
        <position position="89"/>
    </location>
    <ligand>
        <name>prephenate</name>
        <dbReference type="ChEBI" id="CHEBI:29934"/>
    </ligand>
</feature>
<dbReference type="CDD" id="cd02185">
    <property type="entry name" value="AroH"/>
    <property type="match status" value="1"/>
</dbReference>
<keyword evidence="3" id="KW-0413">Isomerase</keyword>
<dbReference type="GO" id="GO:0008652">
    <property type="term" value="P:amino acid biosynthetic process"/>
    <property type="evidence" value="ECO:0007669"/>
    <property type="project" value="UniProtKB-UniRule"/>
</dbReference>
<reference evidence="4 5" key="1">
    <citation type="submission" date="2018-05" db="EMBL/GenBank/DDBJ databases">
        <title>Genomic Encyclopedia of Type Strains, Phase IV (KMG-IV): sequencing the most valuable type-strain genomes for metagenomic binning, comparative biology and taxonomic classification.</title>
        <authorList>
            <person name="Goeker M."/>
        </authorList>
    </citation>
    <scope>NUCLEOTIDE SEQUENCE [LARGE SCALE GENOMIC DNA]</scope>
    <source>
        <strain evidence="4 5">DSM 28556</strain>
    </source>
</reference>